<evidence type="ECO:0000256" key="2">
    <source>
        <dbReference type="ARBA" id="ARBA00022989"/>
    </source>
</evidence>
<protein>
    <submittedName>
        <fullName evidence="6">Uncharacterized protein</fullName>
    </submittedName>
</protein>
<keyword evidence="2 5" id="KW-1133">Transmembrane helix</keyword>
<comment type="caution">
    <text evidence="6">The sequence shown here is derived from an EMBL/GenBank/DDBJ whole genome shotgun (WGS) entry which is preliminary data.</text>
</comment>
<dbReference type="OrthoDB" id="6487845at2759"/>
<sequence length="248" mass="26056">MALLGQRQLHPSPAADDAVAGATVTSPPAGCVADDAEVVGPDIVARCRHPFESNGAGEGRARSVFFSLPALVGTRKSVSLNTQSAFRPGASASTSNSVARTRSVAQSVKRDRLPVVHSRALSGNDAVITDGLARELPSAGPRFGKVVLSPTGPFMEASAAGGGGAVDGVSSMSKREYFLDLFWRHKHTTVTLCFVFWSFGMCVAFLGPTLLDLGCKTQTVFSTMSWVFFSQSLFVLLGTVAGGFIVER</sequence>
<dbReference type="PANTHER" id="PTHR23121">
    <property type="entry name" value="SODIUM-DEPENDENT GLUCOSE TRANSPORTER 1"/>
    <property type="match status" value="1"/>
</dbReference>
<dbReference type="EMBL" id="JABSTR010000002">
    <property type="protein sequence ID" value="KAH9364785.1"/>
    <property type="molecule type" value="Genomic_DNA"/>
</dbReference>
<dbReference type="PANTHER" id="PTHR23121:SF10">
    <property type="entry name" value="MAJOR FACILITATOR SUPERFAMILY DOMAIN-CONTAINING PROTEIN 4A"/>
    <property type="match status" value="1"/>
</dbReference>
<feature type="compositionally biased region" description="Low complexity" evidence="4">
    <location>
        <begin position="11"/>
        <end position="25"/>
    </location>
</feature>
<keyword evidence="1 5" id="KW-0812">Transmembrane</keyword>
<gene>
    <name evidence="6" type="ORF">HPB48_011801</name>
</gene>
<evidence type="ECO:0000313" key="6">
    <source>
        <dbReference type="EMBL" id="KAH9364785.1"/>
    </source>
</evidence>
<proteinExistence type="predicted"/>
<name>A0A9J6FRB0_HAELO</name>
<feature type="transmembrane region" description="Helical" evidence="5">
    <location>
        <begin position="223"/>
        <end position="246"/>
    </location>
</feature>
<dbReference type="Proteomes" id="UP000821853">
    <property type="component" value="Chromosome 10"/>
</dbReference>
<organism evidence="6 7">
    <name type="scientific">Haemaphysalis longicornis</name>
    <name type="common">Bush tick</name>
    <dbReference type="NCBI Taxonomy" id="44386"/>
    <lineage>
        <taxon>Eukaryota</taxon>
        <taxon>Metazoa</taxon>
        <taxon>Ecdysozoa</taxon>
        <taxon>Arthropoda</taxon>
        <taxon>Chelicerata</taxon>
        <taxon>Arachnida</taxon>
        <taxon>Acari</taxon>
        <taxon>Parasitiformes</taxon>
        <taxon>Ixodida</taxon>
        <taxon>Ixodoidea</taxon>
        <taxon>Ixodidae</taxon>
        <taxon>Haemaphysalinae</taxon>
        <taxon>Haemaphysalis</taxon>
    </lineage>
</organism>
<evidence type="ECO:0000256" key="3">
    <source>
        <dbReference type="ARBA" id="ARBA00023136"/>
    </source>
</evidence>
<evidence type="ECO:0000256" key="4">
    <source>
        <dbReference type="SAM" id="MobiDB-lite"/>
    </source>
</evidence>
<accession>A0A9J6FRB0</accession>
<evidence type="ECO:0000313" key="7">
    <source>
        <dbReference type="Proteomes" id="UP000821853"/>
    </source>
</evidence>
<evidence type="ECO:0000256" key="5">
    <source>
        <dbReference type="SAM" id="Phobius"/>
    </source>
</evidence>
<evidence type="ECO:0000256" key="1">
    <source>
        <dbReference type="ARBA" id="ARBA00022692"/>
    </source>
</evidence>
<feature type="transmembrane region" description="Helical" evidence="5">
    <location>
        <begin position="190"/>
        <end position="211"/>
    </location>
</feature>
<keyword evidence="3 5" id="KW-0472">Membrane</keyword>
<dbReference type="AlphaFoldDB" id="A0A9J6FRB0"/>
<reference evidence="6 7" key="1">
    <citation type="journal article" date="2020" name="Cell">
        <title>Large-Scale Comparative Analyses of Tick Genomes Elucidate Their Genetic Diversity and Vector Capacities.</title>
        <authorList>
            <consortium name="Tick Genome and Microbiome Consortium (TIGMIC)"/>
            <person name="Jia N."/>
            <person name="Wang J."/>
            <person name="Shi W."/>
            <person name="Du L."/>
            <person name="Sun Y."/>
            <person name="Zhan W."/>
            <person name="Jiang J.F."/>
            <person name="Wang Q."/>
            <person name="Zhang B."/>
            <person name="Ji P."/>
            <person name="Bell-Sakyi L."/>
            <person name="Cui X.M."/>
            <person name="Yuan T.T."/>
            <person name="Jiang B.G."/>
            <person name="Yang W.F."/>
            <person name="Lam T.T."/>
            <person name="Chang Q.C."/>
            <person name="Ding S.J."/>
            <person name="Wang X.J."/>
            <person name="Zhu J.G."/>
            <person name="Ruan X.D."/>
            <person name="Zhao L."/>
            <person name="Wei J.T."/>
            <person name="Ye R.Z."/>
            <person name="Que T.C."/>
            <person name="Du C.H."/>
            <person name="Zhou Y.H."/>
            <person name="Cheng J.X."/>
            <person name="Dai P.F."/>
            <person name="Guo W.B."/>
            <person name="Han X.H."/>
            <person name="Huang E.J."/>
            <person name="Li L.F."/>
            <person name="Wei W."/>
            <person name="Gao Y.C."/>
            <person name="Liu J.Z."/>
            <person name="Shao H.Z."/>
            <person name="Wang X."/>
            <person name="Wang C.C."/>
            <person name="Yang T.C."/>
            <person name="Huo Q.B."/>
            <person name="Li W."/>
            <person name="Chen H.Y."/>
            <person name="Chen S.E."/>
            <person name="Zhou L.G."/>
            <person name="Ni X.B."/>
            <person name="Tian J.H."/>
            <person name="Sheng Y."/>
            <person name="Liu T."/>
            <person name="Pan Y.S."/>
            <person name="Xia L.Y."/>
            <person name="Li J."/>
            <person name="Zhao F."/>
            <person name="Cao W.C."/>
        </authorList>
    </citation>
    <scope>NUCLEOTIDE SEQUENCE [LARGE SCALE GENOMIC DNA]</scope>
    <source>
        <strain evidence="6">HaeL-2018</strain>
    </source>
</reference>
<keyword evidence="7" id="KW-1185">Reference proteome</keyword>
<dbReference type="VEuPathDB" id="VectorBase:HLOH_055126"/>
<feature type="region of interest" description="Disordered" evidence="4">
    <location>
        <begin position="1"/>
        <end position="25"/>
    </location>
</feature>